<dbReference type="GO" id="GO:0006508">
    <property type="term" value="P:proteolysis"/>
    <property type="evidence" value="ECO:0007669"/>
    <property type="project" value="UniProtKB-KW"/>
</dbReference>
<dbReference type="PROSITE" id="PS51892">
    <property type="entry name" value="SUBTILASE"/>
    <property type="match status" value="1"/>
</dbReference>
<accession>A0A2T2N3I0</accession>
<dbReference type="EMBL" id="KZ678151">
    <property type="protein sequence ID" value="PSN59993.1"/>
    <property type="molecule type" value="Genomic_DNA"/>
</dbReference>
<evidence type="ECO:0000256" key="2">
    <source>
        <dbReference type="SAM" id="MobiDB-lite"/>
    </source>
</evidence>
<feature type="compositionally biased region" description="Basic residues" evidence="2">
    <location>
        <begin position="119"/>
        <end position="129"/>
    </location>
</feature>
<dbReference type="GO" id="GO:0004252">
    <property type="term" value="F:serine-type endopeptidase activity"/>
    <property type="evidence" value="ECO:0007669"/>
    <property type="project" value="UniProtKB-UniRule"/>
</dbReference>
<keyword evidence="5" id="KW-1185">Reference proteome</keyword>
<dbReference type="AlphaFoldDB" id="A0A2T2N3I0"/>
<dbReference type="Gene3D" id="3.40.50.200">
    <property type="entry name" value="Peptidase S8/S53 domain"/>
    <property type="match status" value="1"/>
</dbReference>
<feature type="region of interest" description="Disordered" evidence="2">
    <location>
        <begin position="28"/>
        <end position="49"/>
    </location>
</feature>
<evidence type="ECO:0000313" key="4">
    <source>
        <dbReference type="EMBL" id="PSN59993.1"/>
    </source>
</evidence>
<dbReference type="Pfam" id="PF00082">
    <property type="entry name" value="Peptidase_S8"/>
    <property type="match status" value="1"/>
</dbReference>
<feature type="compositionally biased region" description="Polar residues" evidence="2">
    <location>
        <begin position="38"/>
        <end position="49"/>
    </location>
</feature>
<keyword evidence="1" id="KW-0645">Protease</keyword>
<feature type="domain" description="Peptidase S8/S53" evidence="3">
    <location>
        <begin position="336"/>
        <end position="552"/>
    </location>
</feature>
<gene>
    <name evidence="4" type="ORF">BS50DRAFT_640429</name>
</gene>
<evidence type="ECO:0000313" key="5">
    <source>
        <dbReference type="Proteomes" id="UP000240883"/>
    </source>
</evidence>
<feature type="active site" description="Charge relay system" evidence="1">
    <location>
        <position position="539"/>
    </location>
</feature>
<feature type="active site" description="Charge relay system" evidence="1">
    <location>
        <position position="383"/>
    </location>
</feature>
<keyword evidence="1" id="KW-0378">Hydrolase</keyword>
<comment type="similarity">
    <text evidence="1">Belongs to the peptidase S8 family.</text>
</comment>
<dbReference type="InterPro" id="IPR000209">
    <property type="entry name" value="Peptidase_S8/S53_dom"/>
</dbReference>
<name>A0A2T2N3I0_CORCC</name>
<dbReference type="OrthoDB" id="206201at2759"/>
<feature type="active site" description="Charge relay system" evidence="1">
    <location>
        <position position="342"/>
    </location>
</feature>
<dbReference type="InterPro" id="IPR036852">
    <property type="entry name" value="Peptidase_S8/S53_dom_sf"/>
</dbReference>
<feature type="region of interest" description="Disordered" evidence="2">
    <location>
        <begin position="117"/>
        <end position="148"/>
    </location>
</feature>
<proteinExistence type="inferred from homology"/>
<dbReference type="STRING" id="1448308.A0A2T2N3I0"/>
<dbReference type="Proteomes" id="UP000240883">
    <property type="component" value="Unassembled WGS sequence"/>
</dbReference>
<reference evidence="4 5" key="1">
    <citation type="journal article" date="2018" name="Front. Microbiol.">
        <title>Genome-Wide Analysis of Corynespora cassiicola Leaf Fall Disease Putative Effectors.</title>
        <authorList>
            <person name="Lopez D."/>
            <person name="Ribeiro S."/>
            <person name="Label P."/>
            <person name="Fumanal B."/>
            <person name="Venisse J.S."/>
            <person name="Kohler A."/>
            <person name="de Oliveira R.R."/>
            <person name="Labutti K."/>
            <person name="Lipzen A."/>
            <person name="Lail K."/>
            <person name="Bauer D."/>
            <person name="Ohm R.A."/>
            <person name="Barry K.W."/>
            <person name="Spatafora J."/>
            <person name="Grigoriev I.V."/>
            <person name="Martin F.M."/>
            <person name="Pujade-Renaud V."/>
        </authorList>
    </citation>
    <scope>NUCLEOTIDE SEQUENCE [LARGE SCALE GENOMIC DNA]</scope>
    <source>
        <strain evidence="4 5">Philippines</strain>
    </source>
</reference>
<evidence type="ECO:0000256" key="1">
    <source>
        <dbReference type="PROSITE-ProRule" id="PRU01240"/>
    </source>
</evidence>
<organism evidence="4 5">
    <name type="scientific">Corynespora cassiicola Philippines</name>
    <dbReference type="NCBI Taxonomy" id="1448308"/>
    <lineage>
        <taxon>Eukaryota</taxon>
        <taxon>Fungi</taxon>
        <taxon>Dikarya</taxon>
        <taxon>Ascomycota</taxon>
        <taxon>Pezizomycotina</taxon>
        <taxon>Dothideomycetes</taxon>
        <taxon>Pleosporomycetidae</taxon>
        <taxon>Pleosporales</taxon>
        <taxon>Corynesporascaceae</taxon>
        <taxon>Corynespora</taxon>
    </lineage>
</organism>
<dbReference type="SUPFAM" id="SSF52743">
    <property type="entry name" value="Subtilisin-like"/>
    <property type="match status" value="1"/>
</dbReference>
<evidence type="ECO:0000259" key="3">
    <source>
        <dbReference type="Pfam" id="PF00082"/>
    </source>
</evidence>
<protein>
    <submittedName>
        <fullName evidence="4">Subtilisin-like protein</fullName>
    </submittedName>
</protein>
<sequence length="657" mass="74339">MRAYAEVEGYRAIEKSVQLKGYIGTIHNSQVDDDNESNDQYSCSSPKSSFSDEEGYCDVPLEVPARDDYEKHIEFDLAGLPHTKISKSYLERLSKHLDFETMLKYVALPRLTVEDMHPVRKQNQRRQLQHRLGGASSDIHSEQYSNQKKGAEDMKTVFDWLRGKGVKVIVKVMVIDDGDTPHSDRAIEESLEEFQVENWDWKKLDISSEVISRSTTKVEEVSLYCSGNNAVLMGWGSSYGFPNKAKFPQLKRLNLFIRQGLEDCDYLQRYIDDFKKSIEECERIRLSYRIDDNLISYASDFQTSVEQLQHEHEWISHMKSFRTFLKNIEAGRSLQVKVAIIDDCVDASLDILGPNVIASGMTFCPHQNSDFLVNPYFAPSGKHSTQMATLIAKVCPNVRLYIARLNESTIFDRGRRQITAKSAAEAVNWAVECGVDIISMSWTIEGENESIPELEAAIMNAERKDIVMFCSASDQGHNSNAQSCYPGSWMKCIRIGAATSTGEKVTWVPDFQYDFLFPGKNIPFMDNEGKVQSYESGSSLATALAAGLAGTLLFCSRLLIHIEMVDQDDSAYLRGKHKMQKAFGKMCQGTNSKWPLVDQYFGSGFKRMLSNNALTENGKAIHSGVSIDEFSWDTISQKTLFDLLKSLIGDRMKLRKN</sequence>
<keyword evidence="1" id="KW-0720">Serine protease</keyword>